<evidence type="ECO:0000256" key="1">
    <source>
        <dbReference type="SAM" id="MobiDB-lite"/>
    </source>
</evidence>
<comment type="caution">
    <text evidence="2">The sequence shown here is derived from an EMBL/GenBank/DDBJ whole genome shotgun (WGS) entry which is preliminary data.</text>
</comment>
<sequence>MEDNKSTYPSFAPGDITPATFTQLLDLYPATLKESYKRKLVATHARKHRKHPERMNKEDPIFDKQTDEYFKLDEWRYQTIPRVLRDREEGKEDGEEKKKNGAIHLKQGESYGPLFMHKDELVQLMEWKLKHGQYRPALAGMIKTNKPDVVRKTTCDAFKAFVDKTPTRDTLEETFPKKSQDILMKPLRAVGTATASLILAVATEGKQNEIPFYSDDIYWWVCLDLFPGSEKNRYNYKKATNRTRDDGRLDVKYNMEEYRELYEEVFKLRDRLNNGEDDEDSKEERRQFSCADVERVAYVLKNFGVSGFPNAAEILEQYETTVDEARKEFDQNKHGKKKKSRDDDSDEEHTLGVEPSQSKKRKAGFAETGRGKRNKA</sequence>
<dbReference type="EMBL" id="MIKG01000001">
    <property type="protein sequence ID" value="RAO64290.1"/>
    <property type="molecule type" value="Genomic_DNA"/>
</dbReference>
<proteinExistence type="predicted"/>
<dbReference type="AlphaFoldDB" id="A0A364KL63"/>
<accession>A0A364KL63</accession>
<dbReference type="GeneID" id="63789519"/>
<organism evidence="2 3">
    <name type="scientific">Talaromyces amestolkiae</name>
    <dbReference type="NCBI Taxonomy" id="1196081"/>
    <lineage>
        <taxon>Eukaryota</taxon>
        <taxon>Fungi</taxon>
        <taxon>Dikarya</taxon>
        <taxon>Ascomycota</taxon>
        <taxon>Pezizomycotina</taxon>
        <taxon>Eurotiomycetes</taxon>
        <taxon>Eurotiomycetidae</taxon>
        <taxon>Eurotiales</taxon>
        <taxon>Trichocomaceae</taxon>
        <taxon>Talaromyces</taxon>
        <taxon>Talaromyces sect. Talaromyces</taxon>
    </lineage>
</organism>
<reference evidence="2 3" key="1">
    <citation type="journal article" date="2017" name="Biotechnol. Biofuels">
        <title>Differential beta-glucosidase expression as a function of carbon source availability in Talaromyces amestolkiae: a genomic and proteomic approach.</title>
        <authorList>
            <person name="de Eugenio L.I."/>
            <person name="Mendez-Liter J.A."/>
            <person name="Nieto-Dominguez M."/>
            <person name="Alonso L."/>
            <person name="Gil-Munoz J."/>
            <person name="Barriuso J."/>
            <person name="Prieto A."/>
            <person name="Martinez M.J."/>
        </authorList>
    </citation>
    <scope>NUCLEOTIDE SEQUENCE [LARGE SCALE GENOMIC DNA]</scope>
    <source>
        <strain evidence="2 3">CIB</strain>
    </source>
</reference>
<dbReference type="Proteomes" id="UP000249363">
    <property type="component" value="Unassembled WGS sequence"/>
</dbReference>
<evidence type="ECO:0000313" key="2">
    <source>
        <dbReference type="EMBL" id="RAO64290.1"/>
    </source>
</evidence>
<evidence type="ECO:0000313" key="3">
    <source>
        <dbReference type="Proteomes" id="UP000249363"/>
    </source>
</evidence>
<name>A0A364KL63_TALAM</name>
<keyword evidence="3" id="KW-1185">Reference proteome</keyword>
<dbReference type="RefSeq" id="XP_040728807.1">
    <property type="nucleotide sequence ID" value="XM_040875230.1"/>
</dbReference>
<dbReference type="STRING" id="1196081.A0A364KL63"/>
<protein>
    <submittedName>
        <fullName evidence="2">Uncharacterized protein</fullName>
    </submittedName>
</protein>
<feature type="region of interest" description="Disordered" evidence="1">
    <location>
        <begin position="326"/>
        <end position="376"/>
    </location>
</feature>
<dbReference type="PANTHER" id="PTHR21521">
    <property type="entry name" value="AMUN, ISOFORM A"/>
    <property type="match status" value="1"/>
</dbReference>
<gene>
    <name evidence="2" type="ORF">BHQ10_000302</name>
</gene>
<dbReference type="PANTHER" id="PTHR21521:SF0">
    <property type="entry name" value="AMUN, ISOFORM A"/>
    <property type="match status" value="1"/>
</dbReference>
<dbReference type="OrthoDB" id="8249012at2759"/>